<evidence type="ECO:0000313" key="4">
    <source>
        <dbReference type="EMBL" id="ACB75563.1"/>
    </source>
</evidence>
<gene>
    <name evidence="4" type="ordered locus">Oter_2281</name>
</gene>
<dbReference type="Pfam" id="PF00072">
    <property type="entry name" value="Response_reg"/>
    <property type="match status" value="1"/>
</dbReference>
<proteinExistence type="predicted"/>
<dbReference type="PANTHER" id="PTHR44591:SF3">
    <property type="entry name" value="RESPONSE REGULATORY DOMAIN-CONTAINING PROTEIN"/>
    <property type="match status" value="1"/>
</dbReference>
<sequence length="127" mass="13817">MPPPPSLLLVDDDEHKRFFLETCIRRQFGDAMIMHCTSGAEAIAHLAQQPVHAIVTNHSMHPVNGIELTRWVRARFPALPIVMVTGNPIVTREALQAGASRVLSTADYPQLGATLETLLSENNGGAP</sequence>
<dbReference type="GO" id="GO:0000160">
    <property type="term" value="P:phosphorelay signal transduction system"/>
    <property type="evidence" value="ECO:0007669"/>
    <property type="project" value="InterPro"/>
</dbReference>
<dbReference type="InterPro" id="IPR001789">
    <property type="entry name" value="Sig_transdc_resp-reg_receiver"/>
</dbReference>
<comment type="caution">
    <text evidence="2">Lacks conserved residue(s) required for the propagation of feature annotation.</text>
</comment>
<dbReference type="Gene3D" id="3.40.50.2300">
    <property type="match status" value="1"/>
</dbReference>
<evidence type="ECO:0000313" key="5">
    <source>
        <dbReference type="Proteomes" id="UP000007013"/>
    </source>
</evidence>
<keyword evidence="1" id="KW-0597">Phosphoprotein</keyword>
<dbReference type="InterPro" id="IPR050595">
    <property type="entry name" value="Bact_response_regulator"/>
</dbReference>
<dbReference type="Proteomes" id="UP000007013">
    <property type="component" value="Chromosome"/>
</dbReference>
<evidence type="ECO:0000259" key="3">
    <source>
        <dbReference type="PROSITE" id="PS50110"/>
    </source>
</evidence>
<reference evidence="4 5" key="1">
    <citation type="journal article" date="2011" name="J. Bacteriol.">
        <title>Genome sequence of the verrucomicrobium Opitutus terrae PB90-1, an abundant inhabitant of rice paddy soil ecosystems.</title>
        <authorList>
            <person name="van Passel M.W."/>
            <person name="Kant R."/>
            <person name="Palva A."/>
            <person name="Copeland A."/>
            <person name="Lucas S."/>
            <person name="Lapidus A."/>
            <person name="Glavina del Rio T."/>
            <person name="Pitluck S."/>
            <person name="Goltsman E."/>
            <person name="Clum A."/>
            <person name="Sun H."/>
            <person name="Schmutz J."/>
            <person name="Larimer F.W."/>
            <person name="Land M.L."/>
            <person name="Hauser L."/>
            <person name="Kyrpides N."/>
            <person name="Mikhailova N."/>
            <person name="Richardson P.P."/>
            <person name="Janssen P.H."/>
            <person name="de Vos W.M."/>
            <person name="Smidt H."/>
        </authorList>
    </citation>
    <scope>NUCLEOTIDE SEQUENCE [LARGE SCALE GENOMIC DNA]</scope>
    <source>
        <strain evidence="5">DSM 11246 / JCM 15787 / PB90-1</strain>
    </source>
</reference>
<dbReference type="KEGG" id="ote:Oter_2281"/>
<dbReference type="HOGENOM" id="CLU_1968313_0_0_0"/>
<dbReference type="OrthoDB" id="9786548at2"/>
<dbReference type="CDD" id="cd00156">
    <property type="entry name" value="REC"/>
    <property type="match status" value="1"/>
</dbReference>
<feature type="domain" description="Response regulatory" evidence="3">
    <location>
        <begin position="6"/>
        <end position="119"/>
    </location>
</feature>
<dbReference type="eggNOG" id="COG2197">
    <property type="taxonomic scope" value="Bacteria"/>
</dbReference>
<dbReference type="STRING" id="452637.Oter_2281"/>
<dbReference type="SMART" id="SM00448">
    <property type="entry name" value="REC"/>
    <property type="match status" value="1"/>
</dbReference>
<dbReference type="EMBL" id="CP001032">
    <property type="protein sequence ID" value="ACB75563.1"/>
    <property type="molecule type" value="Genomic_DNA"/>
</dbReference>
<dbReference type="PROSITE" id="PS50110">
    <property type="entry name" value="RESPONSE_REGULATORY"/>
    <property type="match status" value="1"/>
</dbReference>
<accession>B1ZPW0</accession>
<evidence type="ECO:0000256" key="2">
    <source>
        <dbReference type="PROSITE-ProRule" id="PRU00169"/>
    </source>
</evidence>
<name>B1ZPW0_OPITP</name>
<dbReference type="InterPro" id="IPR011006">
    <property type="entry name" value="CheY-like_superfamily"/>
</dbReference>
<organism evidence="4 5">
    <name type="scientific">Opitutus terrae (strain DSM 11246 / JCM 15787 / PB90-1)</name>
    <dbReference type="NCBI Taxonomy" id="452637"/>
    <lineage>
        <taxon>Bacteria</taxon>
        <taxon>Pseudomonadati</taxon>
        <taxon>Verrucomicrobiota</taxon>
        <taxon>Opitutia</taxon>
        <taxon>Opitutales</taxon>
        <taxon>Opitutaceae</taxon>
        <taxon>Opitutus</taxon>
    </lineage>
</organism>
<dbReference type="RefSeq" id="WP_012375100.1">
    <property type="nucleotide sequence ID" value="NC_010571.1"/>
</dbReference>
<evidence type="ECO:0000256" key="1">
    <source>
        <dbReference type="ARBA" id="ARBA00022553"/>
    </source>
</evidence>
<dbReference type="SUPFAM" id="SSF52172">
    <property type="entry name" value="CheY-like"/>
    <property type="match status" value="1"/>
</dbReference>
<protein>
    <submittedName>
        <fullName evidence="4">Response regulator receiver protein</fullName>
    </submittedName>
</protein>
<keyword evidence="5" id="KW-1185">Reference proteome</keyword>
<dbReference type="PANTHER" id="PTHR44591">
    <property type="entry name" value="STRESS RESPONSE REGULATOR PROTEIN 1"/>
    <property type="match status" value="1"/>
</dbReference>
<dbReference type="AlphaFoldDB" id="B1ZPW0"/>